<protein>
    <submittedName>
        <fullName evidence="1">Uncharacterized protein</fullName>
    </submittedName>
</protein>
<reference evidence="1 2" key="3">
    <citation type="submission" date="2019-11" db="EMBL/GenBank/DDBJ databases">
        <title>A de novo genome assembly of a pear dwarfing rootstock.</title>
        <authorList>
            <person name="Wang F."/>
            <person name="Wang J."/>
            <person name="Li S."/>
            <person name="Zhang Y."/>
            <person name="Fang M."/>
            <person name="Ma L."/>
            <person name="Zhao Y."/>
            <person name="Jiang S."/>
        </authorList>
    </citation>
    <scope>NUCLEOTIDE SEQUENCE [LARGE SCALE GENOMIC DNA]</scope>
    <source>
        <strain evidence="1">S2</strain>
        <tissue evidence="1">Leaf</tissue>
    </source>
</reference>
<reference evidence="1 2" key="1">
    <citation type="submission" date="2019-09" db="EMBL/GenBank/DDBJ databases">
        <authorList>
            <person name="Ou C."/>
        </authorList>
    </citation>
    <scope>NUCLEOTIDE SEQUENCE [LARGE SCALE GENOMIC DNA]</scope>
    <source>
        <strain evidence="1">S2</strain>
        <tissue evidence="1">Leaf</tissue>
    </source>
</reference>
<dbReference type="Proteomes" id="UP000327157">
    <property type="component" value="Chromosome 5"/>
</dbReference>
<reference evidence="2" key="2">
    <citation type="submission" date="2019-10" db="EMBL/GenBank/DDBJ databases">
        <title>A de novo genome assembly of a pear dwarfing rootstock.</title>
        <authorList>
            <person name="Wang F."/>
            <person name="Wang J."/>
            <person name="Li S."/>
            <person name="Zhang Y."/>
            <person name="Fang M."/>
            <person name="Ma L."/>
            <person name="Zhao Y."/>
            <person name="Jiang S."/>
        </authorList>
    </citation>
    <scope>NUCLEOTIDE SEQUENCE [LARGE SCALE GENOMIC DNA]</scope>
</reference>
<evidence type="ECO:0000313" key="1">
    <source>
        <dbReference type="EMBL" id="KAB2636120.1"/>
    </source>
</evidence>
<comment type="caution">
    <text evidence="1">The sequence shown here is derived from an EMBL/GenBank/DDBJ whole genome shotgun (WGS) entry which is preliminary data.</text>
</comment>
<keyword evidence="2" id="KW-1185">Reference proteome</keyword>
<sequence>MLFKSSHCYGKVIDKLHGEQMSMIVWALQMSGLQIPMLAPDIALPSTSQPLRPADTQ</sequence>
<dbReference type="AlphaFoldDB" id="A0A5N5IEJ0"/>
<dbReference type="EMBL" id="SMOL01000004">
    <property type="protein sequence ID" value="KAB2636120.1"/>
    <property type="molecule type" value="Genomic_DNA"/>
</dbReference>
<name>A0A5N5IEJ0_9ROSA</name>
<accession>A0A5N5IEJ0</accession>
<organism evidence="1 2">
    <name type="scientific">Pyrus ussuriensis x Pyrus communis</name>
    <dbReference type="NCBI Taxonomy" id="2448454"/>
    <lineage>
        <taxon>Eukaryota</taxon>
        <taxon>Viridiplantae</taxon>
        <taxon>Streptophyta</taxon>
        <taxon>Embryophyta</taxon>
        <taxon>Tracheophyta</taxon>
        <taxon>Spermatophyta</taxon>
        <taxon>Magnoliopsida</taxon>
        <taxon>eudicotyledons</taxon>
        <taxon>Gunneridae</taxon>
        <taxon>Pentapetalae</taxon>
        <taxon>rosids</taxon>
        <taxon>fabids</taxon>
        <taxon>Rosales</taxon>
        <taxon>Rosaceae</taxon>
        <taxon>Amygdaloideae</taxon>
        <taxon>Maleae</taxon>
        <taxon>Pyrus</taxon>
    </lineage>
</organism>
<gene>
    <name evidence="1" type="ORF">D8674_026654</name>
</gene>
<proteinExistence type="predicted"/>
<evidence type="ECO:0000313" key="2">
    <source>
        <dbReference type="Proteomes" id="UP000327157"/>
    </source>
</evidence>